<evidence type="ECO:0000259" key="3">
    <source>
        <dbReference type="PROSITE" id="PS50158"/>
    </source>
</evidence>
<name>A0AAV7IDR6_COTGL</name>
<dbReference type="InterPro" id="IPR036875">
    <property type="entry name" value="Znf_CCHC_sf"/>
</dbReference>
<evidence type="ECO:0000256" key="2">
    <source>
        <dbReference type="SAM" id="MobiDB-lite"/>
    </source>
</evidence>
<accession>A0AAV7IDR6</accession>
<dbReference type="GO" id="GO:0008270">
    <property type="term" value="F:zinc ion binding"/>
    <property type="evidence" value="ECO:0007669"/>
    <property type="project" value="UniProtKB-KW"/>
</dbReference>
<dbReference type="GO" id="GO:0003676">
    <property type="term" value="F:nucleic acid binding"/>
    <property type="evidence" value="ECO:0007669"/>
    <property type="project" value="InterPro"/>
</dbReference>
<evidence type="ECO:0000256" key="1">
    <source>
        <dbReference type="PROSITE-ProRule" id="PRU00047"/>
    </source>
</evidence>
<organism evidence="4 5">
    <name type="scientific">Cotesia glomerata</name>
    <name type="common">Lepidopteran parasitic wasp</name>
    <name type="synonym">Apanteles glomeratus</name>
    <dbReference type="NCBI Taxonomy" id="32391"/>
    <lineage>
        <taxon>Eukaryota</taxon>
        <taxon>Metazoa</taxon>
        <taxon>Ecdysozoa</taxon>
        <taxon>Arthropoda</taxon>
        <taxon>Hexapoda</taxon>
        <taxon>Insecta</taxon>
        <taxon>Pterygota</taxon>
        <taxon>Neoptera</taxon>
        <taxon>Endopterygota</taxon>
        <taxon>Hymenoptera</taxon>
        <taxon>Apocrita</taxon>
        <taxon>Ichneumonoidea</taxon>
        <taxon>Braconidae</taxon>
        <taxon>Microgastrinae</taxon>
        <taxon>Cotesia</taxon>
    </lineage>
</organism>
<feature type="domain" description="CCHC-type" evidence="3">
    <location>
        <begin position="158"/>
        <end position="173"/>
    </location>
</feature>
<dbReference type="SUPFAM" id="SSF57756">
    <property type="entry name" value="Retrovirus zinc finger-like domains"/>
    <property type="match status" value="1"/>
</dbReference>
<comment type="caution">
    <text evidence="4">The sequence shown here is derived from an EMBL/GenBank/DDBJ whole genome shotgun (WGS) entry which is preliminary data.</text>
</comment>
<dbReference type="Gene3D" id="4.10.60.10">
    <property type="entry name" value="Zinc finger, CCHC-type"/>
    <property type="match status" value="1"/>
</dbReference>
<feature type="compositionally biased region" description="Acidic residues" evidence="2">
    <location>
        <begin position="376"/>
        <end position="387"/>
    </location>
</feature>
<dbReference type="InterPro" id="IPR001878">
    <property type="entry name" value="Znf_CCHC"/>
</dbReference>
<evidence type="ECO:0000313" key="4">
    <source>
        <dbReference type="EMBL" id="KAH0549793.1"/>
    </source>
</evidence>
<feature type="region of interest" description="Disordered" evidence="2">
    <location>
        <begin position="361"/>
        <end position="387"/>
    </location>
</feature>
<feature type="region of interest" description="Disordered" evidence="2">
    <location>
        <begin position="172"/>
        <end position="254"/>
    </location>
</feature>
<gene>
    <name evidence="4" type="ORF">KQX54_014233</name>
</gene>
<protein>
    <recommendedName>
        <fullName evidence="3">CCHC-type domain-containing protein</fullName>
    </recommendedName>
</protein>
<dbReference type="AlphaFoldDB" id="A0AAV7IDR6"/>
<keyword evidence="1" id="KW-0863">Zinc-finger</keyword>
<sequence length="387" mass="43743">MTTLNSGYANATKSEFFPTKDNAILIDSVTDFSVKDYIKAIAQKKAPENIRFASKISNSRTLNIRALINKNKRTILSNVPPIIPHSYIADQLLKLNIEITSFSFLRVGLNEPRFSRIMSFRRQVYIKADDVIKIPEILQIYFEDNSYNIYPTTDSPICFVCHNEGHLAKNCPSTKLSPENPEISTEQHHKQTPNPLGQQSNSSLEASPNSTPPASNKILTLLTMPSAKRPHEQSEPSTLSVSTESNTIKTVNPSKILTKKKKDEEFTKPSDPLKIPPKVLNEMLNNPTNNPCSYSQLQNLYDRTKGQRQVRNIVGEFKLDPLQIVNMFSDLYKLLSSRGMKTNFTKLRKKIIEEYNMAYDMSTSSETKKSKAQGISEDDTSDLELDT</sequence>
<evidence type="ECO:0000313" key="5">
    <source>
        <dbReference type="Proteomes" id="UP000826195"/>
    </source>
</evidence>
<dbReference type="PROSITE" id="PS50158">
    <property type="entry name" value="ZF_CCHC"/>
    <property type="match status" value="1"/>
</dbReference>
<reference evidence="4 5" key="1">
    <citation type="journal article" date="2021" name="J. Hered.">
        <title>A chromosome-level genome assembly of the parasitoid wasp, Cotesia glomerata (Hymenoptera: Braconidae).</title>
        <authorList>
            <person name="Pinto B.J."/>
            <person name="Weis J.J."/>
            <person name="Gamble T."/>
            <person name="Ode P.J."/>
            <person name="Paul R."/>
            <person name="Zaspel J.M."/>
        </authorList>
    </citation>
    <scope>NUCLEOTIDE SEQUENCE [LARGE SCALE GENOMIC DNA]</scope>
    <source>
        <strain evidence="4">CgM1</strain>
    </source>
</reference>
<feature type="compositionally biased region" description="Polar residues" evidence="2">
    <location>
        <begin position="235"/>
        <end position="254"/>
    </location>
</feature>
<feature type="compositionally biased region" description="Polar residues" evidence="2">
    <location>
        <begin position="192"/>
        <end position="218"/>
    </location>
</feature>
<keyword evidence="5" id="KW-1185">Reference proteome</keyword>
<dbReference type="EMBL" id="JAHXZJ010001864">
    <property type="protein sequence ID" value="KAH0549793.1"/>
    <property type="molecule type" value="Genomic_DNA"/>
</dbReference>
<keyword evidence="1" id="KW-0862">Zinc</keyword>
<dbReference type="Proteomes" id="UP000826195">
    <property type="component" value="Unassembled WGS sequence"/>
</dbReference>
<keyword evidence="1" id="KW-0479">Metal-binding</keyword>
<proteinExistence type="predicted"/>
<dbReference type="SMART" id="SM00343">
    <property type="entry name" value="ZnF_C2HC"/>
    <property type="match status" value="1"/>
</dbReference>